<feature type="transmembrane region" description="Helical" evidence="1">
    <location>
        <begin position="7"/>
        <end position="27"/>
    </location>
</feature>
<reference evidence="3" key="1">
    <citation type="submission" date="2010-11" db="EMBL/GenBank/DDBJ databases">
        <title>Genome sequence of Helicobacter pylori strain India7.</title>
        <authorList>
            <person name="Kersulyte D."/>
            <person name="Mukhopadhyay A."/>
            <person name="Choudhury A."/>
            <person name="Nair G.B."/>
            <person name="Berg D.E."/>
        </authorList>
    </citation>
    <scope>NUCLEOTIDE SEQUENCE [LARGE SCALE GENOMIC DNA]</scope>
    <source>
        <strain evidence="3">India7</strain>
    </source>
</reference>
<dbReference type="SUPFAM" id="SSF103473">
    <property type="entry name" value="MFS general substrate transporter"/>
    <property type="match status" value="1"/>
</dbReference>
<organism evidence="2 3">
    <name type="scientific">Helicobacter pylori (strain India7)</name>
    <dbReference type="NCBI Taxonomy" id="907238"/>
    <lineage>
        <taxon>Bacteria</taxon>
        <taxon>Pseudomonadati</taxon>
        <taxon>Campylobacterota</taxon>
        <taxon>Epsilonproteobacteria</taxon>
        <taxon>Campylobacterales</taxon>
        <taxon>Helicobacteraceae</taxon>
        <taxon>Helicobacter</taxon>
    </lineage>
</organism>
<evidence type="ECO:0000256" key="1">
    <source>
        <dbReference type="SAM" id="Phobius"/>
    </source>
</evidence>
<keyword evidence="1" id="KW-1133">Transmembrane helix</keyword>
<name>E8QE43_HELP7</name>
<evidence type="ECO:0000313" key="3">
    <source>
        <dbReference type="Proteomes" id="UP000009059"/>
    </source>
</evidence>
<dbReference type="AlphaFoldDB" id="E8QE43"/>
<keyword evidence="1" id="KW-0472">Membrane</keyword>
<dbReference type="KEGG" id="hpn:HPIN_00870"/>
<dbReference type="Proteomes" id="UP000009059">
    <property type="component" value="Chromosome"/>
</dbReference>
<accession>E8QE43</accession>
<dbReference type="HOGENOM" id="CLU_2788169_0_0_7"/>
<proteinExistence type="predicted"/>
<protein>
    <submittedName>
        <fullName evidence="2">Nitrite extrusion protein 2</fullName>
    </submittedName>
</protein>
<evidence type="ECO:0000313" key="2">
    <source>
        <dbReference type="EMBL" id="ADU79431.1"/>
    </source>
</evidence>
<dbReference type="EMBL" id="CP002331">
    <property type="protein sequence ID" value="ADU79431.1"/>
    <property type="molecule type" value="Genomic_DNA"/>
</dbReference>
<feature type="transmembrane region" description="Helical" evidence="1">
    <location>
        <begin position="33"/>
        <end position="57"/>
    </location>
</feature>
<dbReference type="InterPro" id="IPR036259">
    <property type="entry name" value="MFS_trans_sf"/>
</dbReference>
<gene>
    <name evidence="2" type="ordered locus">HPIN_00870</name>
</gene>
<sequence length="68" mass="7817">MSVHNIWLELLLGLHFLLVFLLFSYVFAVFLGYLGYFLVFTICGVCLVLSFVVLFPIKIQTDAKKARD</sequence>
<keyword evidence="1" id="KW-0812">Transmembrane</keyword>